<name>A0ABS7YAT1_9BURK</name>
<dbReference type="Proteomes" id="UP001198602">
    <property type="component" value="Unassembled WGS sequence"/>
</dbReference>
<dbReference type="PANTHER" id="PTHR30069:SF42">
    <property type="entry name" value="FERRIC AEROBACTIN RECEPTOR"/>
    <property type="match status" value="1"/>
</dbReference>
<evidence type="ECO:0000256" key="2">
    <source>
        <dbReference type="ARBA" id="ARBA00009810"/>
    </source>
</evidence>
<feature type="domain" description="TonB-dependent receptor-like beta-barrel" evidence="14">
    <location>
        <begin position="253"/>
        <end position="678"/>
    </location>
</feature>
<evidence type="ECO:0000256" key="13">
    <source>
        <dbReference type="SAM" id="SignalP"/>
    </source>
</evidence>
<evidence type="ECO:0000256" key="4">
    <source>
        <dbReference type="ARBA" id="ARBA00022452"/>
    </source>
</evidence>
<feature type="signal peptide" evidence="13">
    <location>
        <begin position="1"/>
        <end position="26"/>
    </location>
</feature>
<feature type="domain" description="TonB-dependent receptor plug" evidence="15">
    <location>
        <begin position="54"/>
        <end position="157"/>
    </location>
</feature>
<dbReference type="SUPFAM" id="SSF56935">
    <property type="entry name" value="Porins"/>
    <property type="match status" value="1"/>
</dbReference>
<proteinExistence type="inferred from homology"/>
<comment type="subcellular location">
    <subcellularLocation>
        <location evidence="1 10">Cell outer membrane</location>
        <topology evidence="1 10">Multi-pass membrane protein</topology>
    </subcellularLocation>
</comment>
<dbReference type="Pfam" id="PF00593">
    <property type="entry name" value="TonB_dep_Rec_b-barrel"/>
    <property type="match status" value="1"/>
</dbReference>
<keyword evidence="6 11" id="KW-0798">TonB box</keyword>
<evidence type="ECO:0000256" key="3">
    <source>
        <dbReference type="ARBA" id="ARBA00022448"/>
    </source>
</evidence>
<dbReference type="InterPro" id="IPR012910">
    <property type="entry name" value="Plug_dom"/>
</dbReference>
<feature type="chain" id="PRO_5046348074" evidence="13">
    <location>
        <begin position="27"/>
        <end position="715"/>
    </location>
</feature>
<evidence type="ECO:0000259" key="15">
    <source>
        <dbReference type="Pfam" id="PF07715"/>
    </source>
</evidence>
<comment type="similarity">
    <text evidence="2 10 11">Belongs to the TonB-dependent receptor family.</text>
</comment>
<evidence type="ECO:0000259" key="14">
    <source>
        <dbReference type="Pfam" id="PF00593"/>
    </source>
</evidence>
<evidence type="ECO:0000256" key="11">
    <source>
        <dbReference type="RuleBase" id="RU003357"/>
    </source>
</evidence>
<dbReference type="EMBL" id="JAHYBX010000003">
    <property type="protein sequence ID" value="MCA1856498.1"/>
    <property type="molecule type" value="Genomic_DNA"/>
</dbReference>
<keyword evidence="9 10" id="KW-0998">Cell outer membrane</keyword>
<organism evidence="16 17">
    <name type="scientific">Massilia hydrophila</name>
    <dbReference type="NCBI Taxonomy" id="3044279"/>
    <lineage>
        <taxon>Bacteria</taxon>
        <taxon>Pseudomonadati</taxon>
        <taxon>Pseudomonadota</taxon>
        <taxon>Betaproteobacteria</taxon>
        <taxon>Burkholderiales</taxon>
        <taxon>Oxalobacteraceae</taxon>
        <taxon>Telluria group</taxon>
        <taxon>Massilia</taxon>
    </lineage>
</organism>
<evidence type="ECO:0000256" key="5">
    <source>
        <dbReference type="ARBA" id="ARBA00022692"/>
    </source>
</evidence>
<evidence type="ECO:0000313" key="17">
    <source>
        <dbReference type="Proteomes" id="UP001198602"/>
    </source>
</evidence>
<gene>
    <name evidence="16" type="ORF">LE190_11280</name>
</gene>
<protein>
    <submittedName>
        <fullName evidence="16">TonB-dependent receptor</fullName>
    </submittedName>
</protein>
<keyword evidence="17" id="KW-1185">Reference proteome</keyword>
<keyword evidence="4 10" id="KW-1134">Transmembrane beta strand</keyword>
<dbReference type="PROSITE" id="PS52016">
    <property type="entry name" value="TONB_DEPENDENT_REC_3"/>
    <property type="match status" value="1"/>
</dbReference>
<evidence type="ECO:0000256" key="12">
    <source>
        <dbReference type="SAM" id="MobiDB-lite"/>
    </source>
</evidence>
<keyword evidence="7 10" id="KW-0472">Membrane</keyword>
<dbReference type="InterPro" id="IPR036942">
    <property type="entry name" value="Beta-barrel_TonB_sf"/>
</dbReference>
<evidence type="ECO:0000256" key="8">
    <source>
        <dbReference type="ARBA" id="ARBA00023170"/>
    </source>
</evidence>
<dbReference type="Gene3D" id="2.40.170.20">
    <property type="entry name" value="TonB-dependent receptor, beta-barrel domain"/>
    <property type="match status" value="1"/>
</dbReference>
<evidence type="ECO:0000256" key="10">
    <source>
        <dbReference type="PROSITE-ProRule" id="PRU01360"/>
    </source>
</evidence>
<dbReference type="InterPro" id="IPR039426">
    <property type="entry name" value="TonB-dep_rcpt-like"/>
</dbReference>
<keyword evidence="8 16" id="KW-0675">Receptor</keyword>
<dbReference type="PANTHER" id="PTHR30069">
    <property type="entry name" value="TONB-DEPENDENT OUTER MEMBRANE RECEPTOR"/>
    <property type="match status" value="1"/>
</dbReference>
<evidence type="ECO:0000256" key="1">
    <source>
        <dbReference type="ARBA" id="ARBA00004571"/>
    </source>
</evidence>
<keyword evidence="3 10" id="KW-0813">Transport</keyword>
<feature type="region of interest" description="Disordered" evidence="12">
    <location>
        <begin position="275"/>
        <end position="295"/>
    </location>
</feature>
<accession>A0ABS7YAT1</accession>
<evidence type="ECO:0000256" key="7">
    <source>
        <dbReference type="ARBA" id="ARBA00023136"/>
    </source>
</evidence>
<keyword evidence="13" id="KW-0732">Signal</keyword>
<comment type="caution">
    <text evidence="16">The sequence shown here is derived from an EMBL/GenBank/DDBJ whole genome shotgun (WGS) entry which is preliminary data.</text>
</comment>
<dbReference type="Gene3D" id="2.170.130.10">
    <property type="entry name" value="TonB-dependent receptor, plug domain"/>
    <property type="match status" value="1"/>
</dbReference>
<reference evidence="16 17" key="1">
    <citation type="submission" date="2021-07" db="EMBL/GenBank/DDBJ databases">
        <title>Characterization of Violacein-producing bacteria and related species.</title>
        <authorList>
            <person name="Wilson H.S."/>
            <person name="De Leon M.E."/>
        </authorList>
    </citation>
    <scope>NUCLEOTIDE SEQUENCE [LARGE SCALE GENOMIC DNA]</scope>
    <source>
        <strain evidence="16 17">HSC-2F05</strain>
    </source>
</reference>
<evidence type="ECO:0000256" key="6">
    <source>
        <dbReference type="ARBA" id="ARBA00023077"/>
    </source>
</evidence>
<evidence type="ECO:0000313" key="16">
    <source>
        <dbReference type="EMBL" id="MCA1856498.1"/>
    </source>
</evidence>
<evidence type="ECO:0000256" key="9">
    <source>
        <dbReference type="ARBA" id="ARBA00023237"/>
    </source>
</evidence>
<dbReference type="Pfam" id="PF07715">
    <property type="entry name" value="Plug"/>
    <property type="match status" value="1"/>
</dbReference>
<dbReference type="InterPro" id="IPR037066">
    <property type="entry name" value="Plug_dom_sf"/>
</dbReference>
<dbReference type="CDD" id="cd01347">
    <property type="entry name" value="ligand_gated_channel"/>
    <property type="match status" value="1"/>
</dbReference>
<sequence length="715" mass="77091">MNKKNLMKPAAAAVSLACMLMANATAQEQVPERAGEDATATVVVTATRTAKAIDKIPGAVSVITQQELATQYLIADDPSQALSTYVPGYAPSRQKMTSTGESLRGRQPLILFDGIPQSNPLRAGMREGYFADSAIIERIEVINGASAMQGMGATGGIINYITKTPRVEGTRYTVNTRFASQFESDSLDWKTGLTVSHKAGDFDLLAFASVQRRGMGYDGRGRRLGVDAVQGDTMDSHGNDLFLKMGKSFGDQRLQLTLNRFDLAGDGDYRSVPGKLAQGVPTSSVPGTPIGMPPRNKVRSASLDYRHHNLGGGSLSVQLFGHEFSALYGATNTATFQDVAIAPSGSLWDQSQVVTDKRGARVTWVRPDLWVDGLELTAGVDWLQDNPQQRLAGTGRTWVPELKFRSLAPFTQLEYELGPVTVRGGVRYEDAKLDVDTYTTLAAYGSRRVQGGSAEFTKAVKNIGAVWRLAPGWSVFAGSSEGFGLPDAGLVLRGVAVPNQSVSSLISLQPIVTRNNEVGVNWRGATGQFGLSRYDSRSKLGSVIRITSSGIGLVERVPTTVKGWEANAEWRPTRALSVFGTWATLDGKTAATQGAPMDLDLGARSQGPDKAVLGANWSFSPKAQLRLQATHLRDRDINIGRRVGTSNLEEHFKGYTLADAAVTWDTAYGRVGLSLENLFDKYYVGYYSQSASSVDPNATYAGRGRTLALSWTRGF</sequence>
<keyword evidence="5 10" id="KW-0812">Transmembrane</keyword>
<dbReference type="InterPro" id="IPR000531">
    <property type="entry name" value="Beta-barrel_TonB"/>
</dbReference>